<dbReference type="EMBL" id="MEHA01000028">
    <property type="protein sequence ID" value="ODR45180.1"/>
    <property type="molecule type" value="Genomic_DNA"/>
</dbReference>
<comment type="caution">
    <text evidence="1">The sequence shown here is derived from an EMBL/GenBank/DDBJ whole genome shotgun (WGS) entry which is preliminary data.</text>
</comment>
<organism evidence="1 2">
    <name type="scientific">Eisenbergiella tayi</name>
    <dbReference type="NCBI Taxonomy" id="1432052"/>
    <lineage>
        <taxon>Bacteria</taxon>
        <taxon>Bacillati</taxon>
        <taxon>Bacillota</taxon>
        <taxon>Clostridia</taxon>
        <taxon>Lachnospirales</taxon>
        <taxon>Lachnospiraceae</taxon>
        <taxon>Eisenbergiella</taxon>
    </lineage>
</organism>
<proteinExistence type="predicted"/>
<dbReference type="AlphaFoldDB" id="A0A1E3UBR3"/>
<protein>
    <submittedName>
        <fullName evidence="1">Uncharacterized protein</fullName>
    </submittedName>
</protein>
<gene>
    <name evidence="1" type="ORF">BEI59_27590</name>
</gene>
<dbReference type="Proteomes" id="UP000094271">
    <property type="component" value="Unassembled WGS sequence"/>
</dbReference>
<evidence type="ECO:0000313" key="1">
    <source>
        <dbReference type="EMBL" id="ODR45180.1"/>
    </source>
</evidence>
<sequence>MFLFPFLNTAVCRSTDLLFILHQENPSVHGLFKKNIFKFLQKILFPGSLCCPGISSPGIPAPAFPHRLPLSKVPVRTRFHSDKYAAVLRL</sequence>
<reference evidence="1 2" key="1">
    <citation type="submission" date="2016-08" db="EMBL/GenBank/DDBJ databases">
        <authorList>
            <person name="Seilhamer J.J."/>
        </authorList>
    </citation>
    <scope>NUCLEOTIDE SEQUENCE [LARGE SCALE GENOMIC DNA]</scope>
    <source>
        <strain evidence="1 2">NML150140-1</strain>
    </source>
</reference>
<evidence type="ECO:0000313" key="2">
    <source>
        <dbReference type="Proteomes" id="UP000094271"/>
    </source>
</evidence>
<name>A0A1E3UBR3_9FIRM</name>
<accession>A0A1E3UBR3</accession>